<feature type="domain" description="ZipA C-terminal FtsZ-binding" evidence="12">
    <location>
        <begin position="191"/>
        <end position="321"/>
    </location>
</feature>
<keyword evidence="2 8" id="KW-0997">Cell inner membrane</keyword>
<dbReference type="InterPro" id="IPR007449">
    <property type="entry name" value="ZipA_FtsZ-bd_C"/>
</dbReference>
<keyword evidence="3 8" id="KW-0132">Cell division</keyword>
<evidence type="ECO:0000256" key="8">
    <source>
        <dbReference type="HAMAP-Rule" id="MF_00509"/>
    </source>
</evidence>
<evidence type="ECO:0000313" key="14">
    <source>
        <dbReference type="Proteomes" id="UP001165524"/>
    </source>
</evidence>
<evidence type="ECO:0000256" key="7">
    <source>
        <dbReference type="ARBA" id="ARBA00023306"/>
    </source>
</evidence>
<accession>A0ABT0E9C1</accession>
<dbReference type="SMART" id="SM00771">
    <property type="entry name" value="ZipA_C"/>
    <property type="match status" value="1"/>
</dbReference>
<comment type="similarity">
    <text evidence="8 9">Belongs to the ZipA family.</text>
</comment>
<evidence type="ECO:0000256" key="2">
    <source>
        <dbReference type="ARBA" id="ARBA00022519"/>
    </source>
</evidence>
<dbReference type="HAMAP" id="MF_00509">
    <property type="entry name" value="ZipA"/>
    <property type="match status" value="1"/>
</dbReference>
<keyword evidence="4 8" id="KW-0812">Transmembrane</keyword>
<sequence length="334" mass="37155">MGLNLETLVGILVILILLIMADGLRRMLRERNTRLRMKLKPRRSHTEESDTASSADFNPELPSGGARVVQRILAQRAAEEADGEAASGQRVRAEARDTVRATQQALFDEESLPDQPLTPRGPDADLAENEAELPRMRAERELPADAAPAPASPTPAPATPRPAPVARTPAPRAARRAEPARAEPTREPPPLLEVIVVHLIAPRGQRFDGRELLQALLENGMRFGEMNIFHCHRNEGGREVLQFSMANAVEPGTFDIDQMDREQFAGITFFLKLPGPGRPLAALERMLDTVRALAEQLGGELKDEQRSVLTPQTMEHMRQRVQEFERRLRLKAEL</sequence>
<dbReference type="RefSeq" id="WP_246953035.1">
    <property type="nucleotide sequence ID" value="NZ_JALKII010000008.1"/>
</dbReference>
<evidence type="ECO:0000256" key="3">
    <source>
        <dbReference type="ARBA" id="ARBA00022618"/>
    </source>
</evidence>
<feature type="region of interest" description="Disordered" evidence="11">
    <location>
        <begin position="143"/>
        <end position="186"/>
    </location>
</feature>
<evidence type="ECO:0000313" key="13">
    <source>
        <dbReference type="EMBL" id="MCK0538430.1"/>
    </source>
</evidence>
<dbReference type="InterPro" id="IPR011919">
    <property type="entry name" value="Cell_div_ZipA"/>
</dbReference>
<dbReference type="GO" id="GO:0051301">
    <property type="term" value="P:cell division"/>
    <property type="evidence" value="ECO:0007669"/>
    <property type="project" value="UniProtKB-KW"/>
</dbReference>
<dbReference type="EMBL" id="JALKII010000008">
    <property type="protein sequence ID" value="MCK0538430.1"/>
    <property type="molecule type" value="Genomic_DNA"/>
</dbReference>
<keyword evidence="10" id="KW-0175">Coiled coil</keyword>
<dbReference type="Gene3D" id="3.30.1400.10">
    <property type="entry name" value="ZipA, C-terminal FtsZ-binding domain"/>
    <property type="match status" value="1"/>
</dbReference>
<name>A0ABT0E9C1_9GAMM</name>
<protein>
    <recommendedName>
        <fullName evidence="8 9">Cell division protein ZipA</fullName>
    </recommendedName>
</protein>
<gene>
    <name evidence="8 13" type="primary">zipA</name>
    <name evidence="13" type="ORF">MU846_11990</name>
</gene>
<feature type="coiled-coil region" evidence="10">
    <location>
        <begin position="280"/>
        <end position="334"/>
    </location>
</feature>
<dbReference type="PANTHER" id="PTHR38685">
    <property type="entry name" value="CELL DIVISION PROTEIN ZIPA"/>
    <property type="match status" value="1"/>
</dbReference>
<keyword evidence="7 8" id="KW-0131">Cell cycle</keyword>
<dbReference type="InterPro" id="IPR036765">
    <property type="entry name" value="ZipA_FtsZ-bd_C_sf"/>
</dbReference>
<comment type="subcellular location">
    <subcellularLocation>
        <location evidence="8">Cell inner membrane</location>
        <topology evidence="8">Single-pass type I membrane protein</topology>
    </subcellularLocation>
    <text evidence="8">Localizes to the Z ring in an FtsZ-dependent manner.</text>
</comment>
<dbReference type="SUPFAM" id="SSF64383">
    <property type="entry name" value="Cell-division protein ZipA, C-terminal domain"/>
    <property type="match status" value="1"/>
</dbReference>
<keyword evidence="6 8" id="KW-0472">Membrane</keyword>
<dbReference type="Proteomes" id="UP001165524">
    <property type="component" value="Unassembled WGS sequence"/>
</dbReference>
<evidence type="ECO:0000256" key="1">
    <source>
        <dbReference type="ARBA" id="ARBA00022475"/>
    </source>
</evidence>
<evidence type="ECO:0000256" key="11">
    <source>
        <dbReference type="SAM" id="MobiDB-lite"/>
    </source>
</evidence>
<evidence type="ECO:0000256" key="6">
    <source>
        <dbReference type="ARBA" id="ARBA00023136"/>
    </source>
</evidence>
<feature type="region of interest" description="Disordered" evidence="11">
    <location>
        <begin position="79"/>
        <end position="125"/>
    </location>
</feature>
<dbReference type="NCBIfam" id="TIGR02205">
    <property type="entry name" value="septum_zipA"/>
    <property type="match status" value="1"/>
</dbReference>
<keyword evidence="5 8" id="KW-1133">Transmembrane helix</keyword>
<comment type="subunit">
    <text evidence="8">Interacts with FtsZ via their C-terminal domains.</text>
</comment>
<evidence type="ECO:0000259" key="12">
    <source>
        <dbReference type="SMART" id="SM00771"/>
    </source>
</evidence>
<feature type="transmembrane region" description="Helical" evidence="8">
    <location>
        <begin position="6"/>
        <end position="28"/>
    </location>
</feature>
<proteinExistence type="inferred from homology"/>
<evidence type="ECO:0000256" key="5">
    <source>
        <dbReference type="ARBA" id="ARBA00022989"/>
    </source>
</evidence>
<feature type="compositionally biased region" description="Pro residues" evidence="11">
    <location>
        <begin position="150"/>
        <end position="163"/>
    </location>
</feature>
<dbReference type="Pfam" id="PF04354">
    <property type="entry name" value="ZipA_C"/>
    <property type="match status" value="1"/>
</dbReference>
<dbReference type="PANTHER" id="PTHR38685:SF1">
    <property type="entry name" value="CELL DIVISION PROTEIN ZIPA"/>
    <property type="match status" value="1"/>
</dbReference>
<organism evidence="13 14">
    <name type="scientific">Alcanivorax quisquiliarum</name>
    <dbReference type="NCBI Taxonomy" id="2933565"/>
    <lineage>
        <taxon>Bacteria</taxon>
        <taxon>Pseudomonadati</taxon>
        <taxon>Pseudomonadota</taxon>
        <taxon>Gammaproteobacteria</taxon>
        <taxon>Oceanospirillales</taxon>
        <taxon>Alcanivoracaceae</taxon>
        <taxon>Alcanivorax</taxon>
    </lineage>
</organism>
<feature type="compositionally biased region" description="Basic and acidic residues" evidence="11">
    <location>
        <begin position="175"/>
        <end position="186"/>
    </location>
</feature>
<reference evidence="13" key="1">
    <citation type="submission" date="2022-04" db="EMBL/GenBank/DDBJ databases">
        <title>Alcanivorax sp. CY1518 draft genome sequence.</title>
        <authorList>
            <person name="Zhao G."/>
            <person name="An M."/>
        </authorList>
    </citation>
    <scope>NUCLEOTIDE SEQUENCE</scope>
    <source>
        <strain evidence="13">CY1518</strain>
    </source>
</reference>
<evidence type="ECO:0000256" key="10">
    <source>
        <dbReference type="SAM" id="Coils"/>
    </source>
</evidence>
<evidence type="ECO:0000256" key="9">
    <source>
        <dbReference type="RuleBase" id="RU003612"/>
    </source>
</evidence>
<keyword evidence="1 8" id="KW-1003">Cell membrane</keyword>
<keyword evidence="14" id="KW-1185">Reference proteome</keyword>
<comment type="caution">
    <text evidence="13">The sequence shown here is derived from an EMBL/GenBank/DDBJ whole genome shotgun (WGS) entry which is preliminary data.</text>
</comment>
<evidence type="ECO:0000256" key="4">
    <source>
        <dbReference type="ARBA" id="ARBA00022692"/>
    </source>
</evidence>
<feature type="region of interest" description="Disordered" evidence="11">
    <location>
        <begin position="38"/>
        <end position="63"/>
    </location>
</feature>
<comment type="function">
    <text evidence="8 9">Essential cell division protein that stabilizes the FtsZ protofilaments by cross-linking them and that serves as a cytoplasmic membrane anchor for the Z ring. Also required for the recruitment to the septal ring of downstream cell division proteins.</text>
</comment>